<organism evidence="12 13">
    <name type="scientific">Allosphingosinicella deserti</name>
    <dbReference type="NCBI Taxonomy" id="2116704"/>
    <lineage>
        <taxon>Bacteria</taxon>
        <taxon>Pseudomonadati</taxon>
        <taxon>Pseudomonadota</taxon>
        <taxon>Alphaproteobacteria</taxon>
        <taxon>Sphingomonadales</taxon>
        <taxon>Sphingomonadaceae</taxon>
        <taxon>Allosphingosinicella</taxon>
    </lineage>
</organism>
<accession>A0A2P7QJF6</accession>
<gene>
    <name evidence="12" type="ORF">C7I55_20740</name>
</gene>
<name>A0A2P7QJF6_9SPHN</name>
<evidence type="ECO:0000256" key="2">
    <source>
        <dbReference type="ARBA" id="ARBA00023002"/>
    </source>
</evidence>
<dbReference type="PIRSF" id="PIRSF000126">
    <property type="entry name" value="11-beta-HSD1"/>
    <property type="match status" value="1"/>
</dbReference>
<evidence type="ECO:0000256" key="9">
    <source>
        <dbReference type="ARBA" id="ARBA00045650"/>
    </source>
</evidence>
<dbReference type="EMBL" id="PXYI01000007">
    <property type="protein sequence ID" value="PSJ38107.1"/>
    <property type="molecule type" value="Genomic_DNA"/>
</dbReference>
<dbReference type="InterPro" id="IPR002347">
    <property type="entry name" value="SDR_fam"/>
</dbReference>
<dbReference type="PANTHER" id="PTHR43086">
    <property type="entry name" value="VERY-LONG-CHAIN 3-OXOOACYL-COA REDUCTASE"/>
    <property type="match status" value="1"/>
</dbReference>
<evidence type="ECO:0000256" key="11">
    <source>
        <dbReference type="RuleBase" id="RU000363"/>
    </source>
</evidence>
<dbReference type="EC" id="1.1.1.381" evidence="5"/>
<dbReference type="PANTHER" id="PTHR43086:SF3">
    <property type="entry name" value="NADP-DEPENDENT 3-HYDROXY ACID DEHYDROGENASE YDFG"/>
    <property type="match status" value="1"/>
</dbReference>
<sequence length="267" mass="28431">MTMTIIRPRALVTGASAGIGRVYAEHLARTGHDLVLVARRADRLQALADEFGQAHRVEVEILPADLGTREGVEAVASRLAADPAVDMLINNAGYAARGRVAELDFEALEAMLQVNVLALSRLSSAAMAQMIAAGRGTIINIASGTAFMQMPGNAGYGASKNYVLAFTRHMQLEAEGTGVRVQLLVPGVIATDFHAVAGNDLANFPPERVMSAEDLVVASLRALEMDETICIPSLPEIRDWDAYVEAEARVAAGVSRDRVAPRYHNGG</sequence>
<keyword evidence="2" id="KW-0560">Oxidoreductase</keyword>
<dbReference type="Proteomes" id="UP000241167">
    <property type="component" value="Unassembled WGS sequence"/>
</dbReference>
<evidence type="ECO:0000256" key="5">
    <source>
        <dbReference type="ARBA" id="ARBA00044059"/>
    </source>
</evidence>
<dbReference type="Pfam" id="PF00106">
    <property type="entry name" value="adh_short"/>
    <property type="match status" value="1"/>
</dbReference>
<evidence type="ECO:0000256" key="8">
    <source>
        <dbReference type="ARBA" id="ARBA00044349"/>
    </source>
</evidence>
<comment type="catalytic activity">
    <reaction evidence="10">
        <text>3-hydroxypropanoate + NADP(+) = 3-oxopropanoate + NADPH + H(+)</text>
        <dbReference type="Rhea" id="RHEA:26438"/>
        <dbReference type="ChEBI" id="CHEBI:15378"/>
        <dbReference type="ChEBI" id="CHEBI:16510"/>
        <dbReference type="ChEBI" id="CHEBI:33190"/>
        <dbReference type="ChEBI" id="CHEBI:57783"/>
        <dbReference type="ChEBI" id="CHEBI:58349"/>
        <dbReference type="EC" id="1.1.1.298"/>
    </reaction>
</comment>
<proteinExistence type="inferred from homology"/>
<comment type="function">
    <text evidence="9">NADP-dependent dehydrogenase with broad substrate specificity acting on 3-hydroxy acids. Catalyzes the NADP-dependent oxidation of L-allo-threonine to L-2-amino-3-keto-butyrate, which is spontaneously decarboxylated into aminoacetone. Also acts on D-threonine, L-serine, D-serine, D-3-hydroxyisobutyrate, L-3-hydroxyisobutyrate, D-glycerate and L-glycerate. Able to catalyze the reduction of the malonic semialdehyde to 3-hydroxypropionic acid. YdfG is apparently supplementing RutE, the presumed malonic semialdehyde reductase involved in pyrimidine degradation since both are able to detoxify malonic semialdehyde.</text>
</comment>
<comment type="caution">
    <text evidence="12">The sequence shown here is derived from an EMBL/GenBank/DDBJ whole genome shotgun (WGS) entry which is preliminary data.</text>
</comment>
<dbReference type="GO" id="GO:0035527">
    <property type="term" value="F:3-hydroxypropionate dehydrogenase (NADP+) activity"/>
    <property type="evidence" value="ECO:0007669"/>
    <property type="project" value="UniProtKB-EC"/>
</dbReference>
<comment type="similarity">
    <text evidence="1 11">Belongs to the short-chain dehydrogenases/reductases (SDR) family.</text>
</comment>
<evidence type="ECO:0000313" key="12">
    <source>
        <dbReference type="EMBL" id="PSJ38107.1"/>
    </source>
</evidence>
<dbReference type="PRINTS" id="PR00080">
    <property type="entry name" value="SDRFAMILY"/>
</dbReference>
<protein>
    <recommendedName>
        <fullName evidence="6">NADP-dependent 3-hydroxy acid dehydrogenase YdfG</fullName>
        <ecNumber evidence="4">1.1.1.298</ecNumber>
        <ecNumber evidence="5">1.1.1.381</ecNumber>
    </recommendedName>
    <alternativeName>
        <fullName evidence="8">L-allo-threonine dehydrogenase</fullName>
    </alternativeName>
    <alternativeName>
        <fullName evidence="7">Malonic semialdehyde reductase</fullName>
    </alternativeName>
</protein>
<dbReference type="InterPro" id="IPR036291">
    <property type="entry name" value="NAD(P)-bd_dom_sf"/>
</dbReference>
<keyword evidence="13" id="KW-1185">Reference proteome</keyword>
<evidence type="ECO:0000256" key="6">
    <source>
        <dbReference type="ARBA" id="ARBA00044065"/>
    </source>
</evidence>
<evidence type="ECO:0000313" key="13">
    <source>
        <dbReference type="Proteomes" id="UP000241167"/>
    </source>
</evidence>
<dbReference type="Gene3D" id="3.40.50.720">
    <property type="entry name" value="NAD(P)-binding Rossmann-like Domain"/>
    <property type="match status" value="1"/>
</dbReference>
<dbReference type="AlphaFoldDB" id="A0A2P7QJF6"/>
<evidence type="ECO:0000256" key="1">
    <source>
        <dbReference type="ARBA" id="ARBA00006484"/>
    </source>
</evidence>
<dbReference type="InterPro" id="IPR020904">
    <property type="entry name" value="Sc_DH/Rdtase_CS"/>
</dbReference>
<reference evidence="12 13" key="1">
    <citation type="submission" date="2018-03" db="EMBL/GenBank/DDBJ databases">
        <title>The draft genome of Sphingosinicella sp. GL-C-18.</title>
        <authorList>
            <person name="Liu L."/>
            <person name="Li L."/>
            <person name="Liang L."/>
            <person name="Zhang X."/>
            <person name="Wang T."/>
        </authorList>
    </citation>
    <scope>NUCLEOTIDE SEQUENCE [LARGE SCALE GENOMIC DNA]</scope>
    <source>
        <strain evidence="12 13">GL-C-18</strain>
    </source>
</reference>
<dbReference type="EC" id="1.1.1.298" evidence="4"/>
<dbReference type="SUPFAM" id="SSF51735">
    <property type="entry name" value="NAD(P)-binding Rossmann-fold domains"/>
    <property type="match status" value="1"/>
</dbReference>
<dbReference type="CDD" id="cd05233">
    <property type="entry name" value="SDR_c"/>
    <property type="match status" value="1"/>
</dbReference>
<evidence type="ECO:0000256" key="10">
    <source>
        <dbReference type="ARBA" id="ARBA00047274"/>
    </source>
</evidence>
<evidence type="ECO:0000256" key="4">
    <source>
        <dbReference type="ARBA" id="ARBA00044050"/>
    </source>
</evidence>
<comment type="catalytic activity">
    <reaction evidence="3">
        <text>L-allo-threonine + NADP(+) = aminoacetone + CO2 + NADPH</text>
        <dbReference type="Rhea" id="RHEA:43524"/>
        <dbReference type="ChEBI" id="CHEBI:16526"/>
        <dbReference type="ChEBI" id="CHEBI:57783"/>
        <dbReference type="ChEBI" id="CHEBI:58320"/>
        <dbReference type="ChEBI" id="CHEBI:58349"/>
        <dbReference type="ChEBI" id="CHEBI:58585"/>
        <dbReference type="EC" id="1.1.1.381"/>
    </reaction>
</comment>
<evidence type="ECO:0000256" key="3">
    <source>
        <dbReference type="ARBA" id="ARBA00043812"/>
    </source>
</evidence>
<evidence type="ECO:0000256" key="7">
    <source>
        <dbReference type="ARBA" id="ARBA00044271"/>
    </source>
</evidence>
<dbReference type="PROSITE" id="PS00061">
    <property type="entry name" value="ADH_SHORT"/>
    <property type="match status" value="1"/>
</dbReference>
<dbReference type="PRINTS" id="PR00081">
    <property type="entry name" value="GDHRDH"/>
</dbReference>